<evidence type="ECO:0000256" key="5">
    <source>
        <dbReference type="ARBA" id="ARBA00022916"/>
    </source>
</evidence>
<dbReference type="UniPathway" id="UPA00694"/>
<feature type="chain" id="PRO_5020662654" evidence="8">
    <location>
        <begin position="25"/>
        <end position="1085"/>
    </location>
</feature>
<evidence type="ECO:0000256" key="4">
    <source>
        <dbReference type="ARBA" id="ARBA00022803"/>
    </source>
</evidence>
<keyword evidence="4 6" id="KW-0802">TPR repeat</keyword>
<gene>
    <name evidence="10" type="ORF">EWE75_02525</name>
</gene>
<dbReference type="SUPFAM" id="SSF48452">
    <property type="entry name" value="TPR-like"/>
    <property type="match status" value="2"/>
</dbReference>
<dbReference type="InterPro" id="IPR008410">
    <property type="entry name" value="BCSC_C"/>
</dbReference>
<dbReference type="RefSeq" id="WP_130155108.1">
    <property type="nucleotide sequence ID" value="NZ_SGIS01000002.1"/>
</dbReference>
<dbReference type="OrthoDB" id="174989at2"/>
<feature type="compositionally biased region" description="Low complexity" evidence="7">
    <location>
        <begin position="79"/>
        <end position="96"/>
    </location>
</feature>
<evidence type="ECO:0000259" key="9">
    <source>
        <dbReference type="Pfam" id="PF05420"/>
    </source>
</evidence>
<feature type="repeat" description="TPR" evidence="6">
    <location>
        <begin position="546"/>
        <end position="579"/>
    </location>
</feature>
<comment type="pathway">
    <text evidence="1">Glycan metabolism; bacterial cellulose biosynthesis.</text>
</comment>
<evidence type="ECO:0000256" key="2">
    <source>
        <dbReference type="ARBA" id="ARBA00022729"/>
    </source>
</evidence>
<dbReference type="Pfam" id="PF14559">
    <property type="entry name" value="TPR_19"/>
    <property type="match status" value="2"/>
</dbReference>
<dbReference type="GO" id="GO:0030244">
    <property type="term" value="P:cellulose biosynthetic process"/>
    <property type="evidence" value="ECO:0007669"/>
    <property type="project" value="UniProtKB-KW"/>
</dbReference>
<evidence type="ECO:0000256" key="7">
    <source>
        <dbReference type="SAM" id="MobiDB-lite"/>
    </source>
</evidence>
<dbReference type="AlphaFoldDB" id="A0A4Q6XZD9"/>
<feature type="region of interest" description="Disordered" evidence="7">
    <location>
        <begin position="67"/>
        <end position="111"/>
    </location>
</feature>
<evidence type="ECO:0000256" key="1">
    <source>
        <dbReference type="ARBA" id="ARBA00005186"/>
    </source>
</evidence>
<evidence type="ECO:0000256" key="6">
    <source>
        <dbReference type="PROSITE-ProRule" id="PRU00339"/>
    </source>
</evidence>
<accession>A0A4Q6XZD9</accession>
<dbReference type="InterPro" id="IPR019734">
    <property type="entry name" value="TPR_rpt"/>
</dbReference>
<dbReference type="Proteomes" id="UP000292085">
    <property type="component" value="Unassembled WGS sequence"/>
</dbReference>
<keyword evidence="2 8" id="KW-0732">Signal</keyword>
<reference evidence="10 11" key="1">
    <citation type="submission" date="2019-02" db="EMBL/GenBank/DDBJ databases">
        <authorList>
            <person name="Li Y."/>
        </authorList>
    </citation>
    <scope>NUCLEOTIDE SEQUENCE [LARGE SCALE GENOMIC DNA]</scope>
    <source>
        <strain evidence="10 11">3-7</strain>
    </source>
</reference>
<keyword evidence="3" id="KW-0677">Repeat</keyword>
<evidence type="ECO:0000256" key="3">
    <source>
        <dbReference type="ARBA" id="ARBA00022737"/>
    </source>
</evidence>
<evidence type="ECO:0000313" key="11">
    <source>
        <dbReference type="Proteomes" id="UP000292085"/>
    </source>
</evidence>
<dbReference type="Pfam" id="PF05420">
    <property type="entry name" value="BCSC_C"/>
    <property type="match status" value="1"/>
</dbReference>
<dbReference type="InterPro" id="IPR011990">
    <property type="entry name" value="TPR-like_helical_dom_sf"/>
</dbReference>
<dbReference type="PROSITE" id="PS50005">
    <property type="entry name" value="TPR"/>
    <property type="match status" value="1"/>
</dbReference>
<comment type="caution">
    <text evidence="10">The sequence shown here is derived from an EMBL/GenBank/DDBJ whole genome shotgun (WGS) entry which is preliminary data.</text>
</comment>
<name>A0A4Q6XZD9_9SPHN</name>
<dbReference type="Gene3D" id="1.25.40.10">
    <property type="entry name" value="Tetratricopeptide repeat domain"/>
    <property type="match status" value="3"/>
</dbReference>
<dbReference type="PANTHER" id="PTHR12558:SF13">
    <property type="entry name" value="CELL DIVISION CYCLE PROTEIN 27 HOMOLOG"/>
    <property type="match status" value="1"/>
</dbReference>
<dbReference type="Pfam" id="PF13432">
    <property type="entry name" value="TPR_16"/>
    <property type="match status" value="2"/>
</dbReference>
<keyword evidence="5" id="KW-0135">Cellulose biosynthesis</keyword>
<dbReference type="SMART" id="SM00028">
    <property type="entry name" value="TPR"/>
    <property type="match status" value="5"/>
</dbReference>
<dbReference type="GO" id="GO:0019867">
    <property type="term" value="C:outer membrane"/>
    <property type="evidence" value="ECO:0007669"/>
    <property type="project" value="InterPro"/>
</dbReference>
<evidence type="ECO:0000313" key="10">
    <source>
        <dbReference type="EMBL" id="RZF66263.1"/>
    </source>
</evidence>
<dbReference type="EMBL" id="SGIS01000002">
    <property type="protein sequence ID" value="RZF66263.1"/>
    <property type="molecule type" value="Genomic_DNA"/>
</dbReference>
<dbReference type="PANTHER" id="PTHR12558">
    <property type="entry name" value="CELL DIVISION CYCLE 16,23,27"/>
    <property type="match status" value="1"/>
</dbReference>
<organism evidence="10 11">
    <name type="scientific">Sphingomonas populi</name>
    <dbReference type="NCBI Taxonomy" id="2484750"/>
    <lineage>
        <taxon>Bacteria</taxon>
        <taxon>Pseudomonadati</taxon>
        <taxon>Pseudomonadota</taxon>
        <taxon>Alphaproteobacteria</taxon>
        <taxon>Sphingomonadales</taxon>
        <taxon>Sphingomonadaceae</taxon>
        <taxon>Sphingomonas</taxon>
    </lineage>
</organism>
<feature type="signal peptide" evidence="8">
    <location>
        <begin position="1"/>
        <end position="24"/>
    </location>
</feature>
<proteinExistence type="predicted"/>
<sequence>MASRTVLKIALCMAIAANTAPVQAAPSAIDTLLTQARYWNAKGRGDLARNALNRVLAIDPNNAEARAALSRPAPPKAPTKPVAKPAASAAAPAPAARGPVRTKPSDGGGDARAAGFAALNTDKLDVAAARFQAALKAQPGDRDALGGLGLVRLRTKKFVEARDLLTRASAGGNADKWATALAAAQFYGDMDDARTALKAGQVDQAEQIARRLATSDFKDRDSANLLLGEILSRQGRNGEAATAYAQAGAAGASSSGALRAQAARAQAQQLAGTGDLTGAVQAFQTAVAADPSDPWVRYQYAIFLADQGHQGDAAAVIAPLSSMNTAEALYAGALFFDHVGSPMTAAARMAQIPAEQMTPEMRQFAITMKMGQAIDRIKALQAQGNIGGALAGARALAAGPQVSVRTLGAVADLLMSMGDEAGAQALAQRAAAMPLAEPGDYQSVVGVLARSGQEIEATTLIARFGSSGDSSAVARLNAVLAANQADRMRQAGQNAAAFDVLRTAYASAPQDHDILGALARLYQNGGMPGQAQQVYAMLIAQKADDVGALSGFAEAAAAARDYDSAEQAIERALTIAPRNADVYLSAARVEQARGRKGAALKYLKQARALSGGEAGLASGAPFEGGNPFANASGNPFAGGTAAAPANPFALSARPSGISGGNRFTPVGAPLPPMGGGGGGFGAANPFGQSAGAAGASADPTLARIDREISALAGEAGPTLDASTSYRNRSGEAGLSKLNQIGATVTAATHIGTAKISVSASPVVLDAGNMTRSGLARFGTNPTAEATGIVDKAVSQLTPANSQHDAGVAASIAITVGALKADVGATPMGFQKTNVEGGASFTPKLGDHVTVGIHGERRAVTDSLLSYAGTIDPVSGLPWGSVMRSGGGGSFSFDNNGSGIYADGAYHRYDGVNVRANRAFEGNIGGYINIYRKGTTSVTGGANLNYQTFDNNQNYFSYGHGGYFSPQSFVAVAFPLHYRTETGNWKAGADFSPGFQSYQQDAVPVYPTLPAAQAQLDAQKIKNTDVRSSYDSLSKSGFAFAGSASGSYRVGAATEIGGEVKYNSFGVYNEFQTLLSIRQSLSGSGK</sequence>
<keyword evidence="11" id="KW-1185">Reference proteome</keyword>
<protein>
    <submittedName>
        <fullName evidence="10">Tetratricopeptide repeat protein</fullName>
    </submittedName>
</protein>
<evidence type="ECO:0000256" key="8">
    <source>
        <dbReference type="SAM" id="SignalP"/>
    </source>
</evidence>
<feature type="domain" description="Cellulose synthase operon C C-terminal" evidence="9">
    <location>
        <begin position="735"/>
        <end position="1080"/>
    </location>
</feature>